<protein>
    <submittedName>
        <fullName evidence="1">Uncharacterized protein</fullName>
    </submittedName>
</protein>
<dbReference type="OrthoDB" id="10018456at2759"/>
<proteinExistence type="predicted"/>
<dbReference type="EMBL" id="CAJOBC010090469">
    <property type="protein sequence ID" value="CAF4391314.1"/>
    <property type="molecule type" value="Genomic_DNA"/>
</dbReference>
<reference evidence="1" key="1">
    <citation type="submission" date="2021-02" db="EMBL/GenBank/DDBJ databases">
        <authorList>
            <person name="Nowell W R."/>
        </authorList>
    </citation>
    <scope>NUCLEOTIDE SEQUENCE</scope>
</reference>
<dbReference type="AlphaFoldDB" id="A0A815VH12"/>
<evidence type="ECO:0000313" key="3">
    <source>
        <dbReference type="Proteomes" id="UP000663829"/>
    </source>
</evidence>
<dbReference type="Proteomes" id="UP000663829">
    <property type="component" value="Unassembled WGS sequence"/>
</dbReference>
<comment type="caution">
    <text evidence="1">The sequence shown here is derived from an EMBL/GenBank/DDBJ whole genome shotgun (WGS) entry which is preliminary data.</text>
</comment>
<feature type="non-terminal residue" evidence="1">
    <location>
        <position position="1"/>
    </location>
</feature>
<evidence type="ECO:0000313" key="1">
    <source>
        <dbReference type="EMBL" id="CAF1531894.1"/>
    </source>
</evidence>
<keyword evidence="3" id="KW-1185">Reference proteome</keyword>
<name>A0A815VH12_9BILA</name>
<dbReference type="EMBL" id="CAJNOQ010024881">
    <property type="protein sequence ID" value="CAF1531894.1"/>
    <property type="molecule type" value="Genomic_DNA"/>
</dbReference>
<organism evidence="1 3">
    <name type="scientific">Didymodactylos carnosus</name>
    <dbReference type="NCBI Taxonomy" id="1234261"/>
    <lineage>
        <taxon>Eukaryota</taxon>
        <taxon>Metazoa</taxon>
        <taxon>Spiralia</taxon>
        <taxon>Gnathifera</taxon>
        <taxon>Rotifera</taxon>
        <taxon>Eurotatoria</taxon>
        <taxon>Bdelloidea</taxon>
        <taxon>Philodinida</taxon>
        <taxon>Philodinidae</taxon>
        <taxon>Didymodactylos</taxon>
    </lineage>
</organism>
<accession>A0A815VH12</accession>
<dbReference type="Proteomes" id="UP000681722">
    <property type="component" value="Unassembled WGS sequence"/>
</dbReference>
<evidence type="ECO:0000313" key="2">
    <source>
        <dbReference type="EMBL" id="CAF4391314.1"/>
    </source>
</evidence>
<sequence length="347" mass="40700">QNITIPTLLGRQISKYIYPLNEKTIAFPYPLNNDENILHDILKWELFFLQIGCKTPVLCITEMDVLNTLPILPSFTSYFSLSIKLAEEILNYRSETIRTFLQKFPILCSNELISPVSATYDQTLINDLQFLPHLDIPPHTRHLASLLSVCTEINLKSCLTVLQILCINQNKDIDLYIEWMVRLQLYIREQQKQFHLEDILYICKLYIPESDKFCSLNELFITTNDKYTEEMKIITKYLNYEYISPTFNSRYWQFKTLLITLNHCHCQPTIAELIAVLQLFSQDKNNFYQISDCTMILTEIGNENVSILLQYLETFLLSKILDDHSELCQVVNQRNMTAPYGSKDDWN</sequence>
<gene>
    <name evidence="1" type="ORF">GPM918_LOCUS38101</name>
    <name evidence="2" type="ORF">SRO942_LOCUS38902</name>
</gene>